<gene>
    <name evidence="2" type="ORF">EVAR_3147_1</name>
</gene>
<name>A0A4C1XJQ9_EUMVA</name>
<keyword evidence="1" id="KW-0812">Transmembrane</keyword>
<protein>
    <submittedName>
        <fullName evidence="2">Uncharacterized protein</fullName>
    </submittedName>
</protein>
<evidence type="ECO:0000313" key="2">
    <source>
        <dbReference type="EMBL" id="GBP62445.1"/>
    </source>
</evidence>
<dbReference type="EMBL" id="BGZK01000841">
    <property type="protein sequence ID" value="GBP62445.1"/>
    <property type="molecule type" value="Genomic_DNA"/>
</dbReference>
<dbReference type="Proteomes" id="UP000299102">
    <property type="component" value="Unassembled WGS sequence"/>
</dbReference>
<dbReference type="AlphaFoldDB" id="A0A4C1XJQ9"/>
<evidence type="ECO:0000256" key="1">
    <source>
        <dbReference type="SAM" id="Phobius"/>
    </source>
</evidence>
<comment type="caution">
    <text evidence="2">The sequence shown here is derived from an EMBL/GenBank/DDBJ whole genome shotgun (WGS) entry which is preliminary data.</text>
</comment>
<feature type="transmembrane region" description="Helical" evidence="1">
    <location>
        <begin position="58"/>
        <end position="85"/>
    </location>
</feature>
<keyword evidence="1" id="KW-1133">Transmembrane helix</keyword>
<organism evidence="2 3">
    <name type="scientific">Eumeta variegata</name>
    <name type="common">Bagworm moth</name>
    <name type="synonym">Eumeta japonica</name>
    <dbReference type="NCBI Taxonomy" id="151549"/>
    <lineage>
        <taxon>Eukaryota</taxon>
        <taxon>Metazoa</taxon>
        <taxon>Ecdysozoa</taxon>
        <taxon>Arthropoda</taxon>
        <taxon>Hexapoda</taxon>
        <taxon>Insecta</taxon>
        <taxon>Pterygota</taxon>
        <taxon>Neoptera</taxon>
        <taxon>Endopterygota</taxon>
        <taxon>Lepidoptera</taxon>
        <taxon>Glossata</taxon>
        <taxon>Ditrysia</taxon>
        <taxon>Tineoidea</taxon>
        <taxon>Psychidae</taxon>
        <taxon>Oiketicinae</taxon>
        <taxon>Eumeta</taxon>
    </lineage>
</organism>
<proteinExistence type="predicted"/>
<evidence type="ECO:0000313" key="3">
    <source>
        <dbReference type="Proteomes" id="UP000299102"/>
    </source>
</evidence>
<keyword evidence="3" id="KW-1185">Reference proteome</keyword>
<reference evidence="2 3" key="1">
    <citation type="journal article" date="2019" name="Commun. Biol.">
        <title>The bagworm genome reveals a unique fibroin gene that provides high tensile strength.</title>
        <authorList>
            <person name="Kono N."/>
            <person name="Nakamura H."/>
            <person name="Ohtoshi R."/>
            <person name="Tomita M."/>
            <person name="Numata K."/>
            <person name="Arakawa K."/>
        </authorList>
    </citation>
    <scope>NUCLEOTIDE SEQUENCE [LARGE SCALE GENOMIC DNA]</scope>
</reference>
<sequence>MLLGVYLVLGGDIFLDGLQRRTAALLQLPDRVVDHLGSLRMRRFRLRLLTTPPPPPTAVAFGFFAAAAVVVGAGASDATAVSAIVEDSKNARYAKRGATIDHLANGRIYRNERLAADGSFLVDVVTTFHLTLSAF</sequence>
<keyword evidence="1" id="KW-0472">Membrane</keyword>
<accession>A0A4C1XJQ9</accession>